<protein>
    <recommendedName>
        <fullName evidence="1">F-box domain-containing protein</fullName>
    </recommendedName>
</protein>
<proteinExistence type="predicted"/>
<evidence type="ECO:0000313" key="2">
    <source>
        <dbReference type="EMBL" id="CAA7037992.1"/>
    </source>
</evidence>
<dbReference type="PANTHER" id="PTHR24414">
    <property type="entry name" value="F-BOX/KELCH-REPEAT PROTEIN SKIP4"/>
    <property type="match status" value="1"/>
</dbReference>
<dbReference type="Pfam" id="PF25210">
    <property type="entry name" value="Kelch_FKB95"/>
    <property type="match status" value="1"/>
</dbReference>
<dbReference type="Pfam" id="PF00646">
    <property type="entry name" value="F-box"/>
    <property type="match status" value="1"/>
</dbReference>
<dbReference type="SUPFAM" id="SSF117281">
    <property type="entry name" value="Kelch motif"/>
    <property type="match status" value="1"/>
</dbReference>
<dbReference type="InterPro" id="IPR001810">
    <property type="entry name" value="F-box_dom"/>
</dbReference>
<accession>A0A6D2JDG6</accession>
<dbReference type="SUPFAM" id="SSF81383">
    <property type="entry name" value="F-box domain"/>
    <property type="match status" value="1"/>
</dbReference>
<sequence>MSSKNKAEVEQSSESPFVIMSLPEDVMVKIIARVPRCEYLTLSFVSKHFRSLVASPMLYASRSLLGLAEQCLYVLLTNDMTCDERWYTLCRKPYGNRGLVLIPSLPAMPCHGRFVSVGSKVYVFSGSYNHHKPQDVLSIDCRSHTVQTLPSMPIHMTDTVAGFIDGKIYVIGYSYIYKGTVMVVFNTETLMWEPEMTKQYIDLSDTEEPSYVVVMGNKIYTPDNEDDLVFKPVESTWESIRSGMLNYENWENTCVVDDVLYCYVYQKHLRMYDPNKRCWGVVNGLEDLWAKTKWSERRSMTLSYGGKLALFFTKLESGEKRQIWCAEISLERRQGGEIWGKVEWCGEVLSSGDLSLSKALAVML</sequence>
<dbReference type="InterPro" id="IPR036047">
    <property type="entry name" value="F-box-like_dom_sf"/>
</dbReference>
<dbReference type="AlphaFoldDB" id="A0A6D2JDG6"/>
<reference evidence="2 4" key="1">
    <citation type="submission" date="2020-01" db="EMBL/GenBank/DDBJ databases">
        <authorList>
            <person name="Mishra B."/>
        </authorList>
    </citation>
    <scope>NUCLEOTIDE SEQUENCE [LARGE SCALE GENOMIC DNA]</scope>
</reference>
<feature type="domain" description="F-box" evidence="1">
    <location>
        <begin position="16"/>
        <end position="62"/>
    </location>
</feature>
<organism evidence="2 4">
    <name type="scientific">Microthlaspi erraticum</name>
    <dbReference type="NCBI Taxonomy" id="1685480"/>
    <lineage>
        <taxon>Eukaryota</taxon>
        <taxon>Viridiplantae</taxon>
        <taxon>Streptophyta</taxon>
        <taxon>Embryophyta</taxon>
        <taxon>Tracheophyta</taxon>
        <taxon>Spermatophyta</taxon>
        <taxon>Magnoliopsida</taxon>
        <taxon>eudicotyledons</taxon>
        <taxon>Gunneridae</taxon>
        <taxon>Pentapetalae</taxon>
        <taxon>rosids</taxon>
        <taxon>malvids</taxon>
        <taxon>Brassicales</taxon>
        <taxon>Brassicaceae</taxon>
        <taxon>Coluteocarpeae</taxon>
        <taxon>Microthlaspi</taxon>
    </lineage>
</organism>
<dbReference type="InterPro" id="IPR057499">
    <property type="entry name" value="Kelch_FKB95"/>
</dbReference>
<evidence type="ECO:0000313" key="3">
    <source>
        <dbReference type="EMBL" id="CAA7060183.1"/>
    </source>
</evidence>
<dbReference type="PANTHER" id="PTHR24414:SF128">
    <property type="entry name" value="F-BOX DOMAIN-CONTAINING PROTEIN"/>
    <property type="match status" value="1"/>
</dbReference>
<dbReference type="Gene3D" id="2.120.10.80">
    <property type="entry name" value="Kelch-type beta propeller"/>
    <property type="match status" value="1"/>
</dbReference>
<dbReference type="InterPro" id="IPR015915">
    <property type="entry name" value="Kelch-typ_b-propeller"/>
</dbReference>
<dbReference type="EMBL" id="CACVBM020001185">
    <property type="protein sequence ID" value="CAA7037992.1"/>
    <property type="molecule type" value="Genomic_DNA"/>
</dbReference>
<gene>
    <name evidence="2" type="ORF">MERR_LOCUS25227</name>
    <name evidence="3" type="ORF">MERR_LOCUS47419</name>
</gene>
<dbReference type="OrthoDB" id="1101092at2759"/>
<name>A0A6D2JDG6_9BRAS</name>
<dbReference type="InterPro" id="IPR050354">
    <property type="entry name" value="F-box/kelch-repeat_ARATH"/>
</dbReference>
<dbReference type="EMBL" id="CACVBM020001821">
    <property type="protein sequence ID" value="CAA7060183.1"/>
    <property type="molecule type" value="Genomic_DNA"/>
</dbReference>
<dbReference type="PROSITE" id="PS50181">
    <property type="entry name" value="FBOX"/>
    <property type="match status" value="1"/>
</dbReference>
<keyword evidence="4" id="KW-1185">Reference proteome</keyword>
<dbReference type="SMART" id="SM00256">
    <property type="entry name" value="FBOX"/>
    <property type="match status" value="1"/>
</dbReference>
<evidence type="ECO:0000259" key="1">
    <source>
        <dbReference type="PROSITE" id="PS50181"/>
    </source>
</evidence>
<evidence type="ECO:0000313" key="4">
    <source>
        <dbReference type="Proteomes" id="UP000467841"/>
    </source>
</evidence>
<dbReference type="Proteomes" id="UP000467841">
    <property type="component" value="Unassembled WGS sequence"/>
</dbReference>
<dbReference type="CDD" id="cd22152">
    <property type="entry name" value="F-box_AtAFR-like"/>
    <property type="match status" value="1"/>
</dbReference>